<dbReference type="EMBL" id="CP001431">
    <property type="protein sequence ID" value="ACT69120.1"/>
    <property type="molecule type" value="Genomic_DNA"/>
</dbReference>
<dbReference type="GO" id="GO:0004540">
    <property type="term" value="F:RNA nuclease activity"/>
    <property type="evidence" value="ECO:0007669"/>
    <property type="project" value="InterPro"/>
</dbReference>
<dbReference type="SUPFAM" id="SSF50249">
    <property type="entry name" value="Nucleic acid-binding proteins"/>
    <property type="match status" value="1"/>
</dbReference>
<keyword evidence="13" id="KW-1185">Reference proteome</keyword>
<dbReference type="RefSeq" id="WP_015816011.1">
    <property type="nucleotide sequence ID" value="NC_013009.1"/>
</dbReference>
<keyword evidence="6" id="KW-0255">Endonuclease</keyword>
<keyword evidence="3" id="KW-0997">Cell inner membrane</keyword>
<dbReference type="SMART" id="SM00316">
    <property type="entry name" value="S1"/>
    <property type="match status" value="1"/>
</dbReference>
<dbReference type="eggNOG" id="COG1530">
    <property type="taxonomic scope" value="Bacteria"/>
</dbReference>
<evidence type="ECO:0000256" key="4">
    <source>
        <dbReference type="ARBA" id="ARBA00022722"/>
    </source>
</evidence>
<dbReference type="Proteomes" id="UP000001627">
    <property type="component" value="Chromosome"/>
</dbReference>
<keyword evidence="9" id="KW-0694">RNA-binding</keyword>
<evidence type="ECO:0000256" key="9">
    <source>
        <dbReference type="ARBA" id="ARBA00022884"/>
    </source>
</evidence>
<name>C6V402_NEORI</name>
<dbReference type="InterPro" id="IPR012340">
    <property type="entry name" value="NA-bd_OB-fold"/>
</dbReference>
<dbReference type="GO" id="GO:0005737">
    <property type="term" value="C:cytoplasm"/>
    <property type="evidence" value="ECO:0007669"/>
    <property type="project" value="TreeGrafter"/>
</dbReference>
<dbReference type="Gene3D" id="2.40.50.140">
    <property type="entry name" value="Nucleic acid-binding proteins"/>
    <property type="match status" value="1"/>
</dbReference>
<dbReference type="Gene3D" id="3.40.1260.20">
    <property type="entry name" value="Ribonuclease E, catalytic domain"/>
    <property type="match status" value="1"/>
</dbReference>
<dbReference type="NCBIfam" id="TIGR00757">
    <property type="entry name" value="RNaseEG"/>
    <property type="match status" value="1"/>
</dbReference>
<dbReference type="Pfam" id="PF00575">
    <property type="entry name" value="S1"/>
    <property type="match status" value="1"/>
</dbReference>
<dbReference type="OrthoDB" id="9804278at2"/>
<comment type="cofactor">
    <cofactor evidence="1">
        <name>Mg(2+)</name>
        <dbReference type="ChEBI" id="CHEBI:18420"/>
    </cofactor>
</comment>
<dbReference type="KEGG" id="nri:NRI_0122"/>
<keyword evidence="10" id="KW-0472">Membrane</keyword>
<dbReference type="GO" id="GO:0004519">
    <property type="term" value="F:endonuclease activity"/>
    <property type="evidence" value="ECO:0007669"/>
    <property type="project" value="UniProtKB-KW"/>
</dbReference>
<evidence type="ECO:0000313" key="12">
    <source>
        <dbReference type="EMBL" id="ACT69120.1"/>
    </source>
</evidence>
<keyword evidence="2" id="KW-1003">Cell membrane</keyword>
<evidence type="ECO:0000256" key="10">
    <source>
        <dbReference type="ARBA" id="ARBA00023136"/>
    </source>
</evidence>
<gene>
    <name evidence="12" type="ordered locus">NRI_0122</name>
</gene>
<keyword evidence="4" id="KW-0540">Nuclease</keyword>
<dbReference type="HOGENOM" id="CLU_003468_5_3_5"/>
<dbReference type="PANTHER" id="PTHR30001:SF1">
    <property type="entry name" value="RIBONUCLEASE E_G-LIKE PROTEIN, CHLOROPLASTIC"/>
    <property type="match status" value="1"/>
</dbReference>
<evidence type="ECO:0000256" key="2">
    <source>
        <dbReference type="ARBA" id="ARBA00022475"/>
    </source>
</evidence>
<keyword evidence="8" id="KW-0460">Magnesium</keyword>
<evidence type="ECO:0000313" key="13">
    <source>
        <dbReference type="Proteomes" id="UP000001627"/>
    </source>
</evidence>
<dbReference type="GO" id="GO:0046872">
    <property type="term" value="F:metal ion binding"/>
    <property type="evidence" value="ECO:0007669"/>
    <property type="project" value="UniProtKB-KW"/>
</dbReference>
<evidence type="ECO:0000256" key="6">
    <source>
        <dbReference type="ARBA" id="ARBA00022759"/>
    </source>
</evidence>
<dbReference type="Pfam" id="PF10150">
    <property type="entry name" value="RNase_E_G"/>
    <property type="match status" value="1"/>
</dbReference>
<evidence type="ECO:0000256" key="5">
    <source>
        <dbReference type="ARBA" id="ARBA00022723"/>
    </source>
</evidence>
<evidence type="ECO:0000256" key="1">
    <source>
        <dbReference type="ARBA" id="ARBA00001946"/>
    </source>
</evidence>
<keyword evidence="5" id="KW-0479">Metal-binding</keyword>
<dbReference type="GO" id="GO:0006364">
    <property type="term" value="P:rRNA processing"/>
    <property type="evidence" value="ECO:0007669"/>
    <property type="project" value="TreeGrafter"/>
</dbReference>
<dbReference type="InterPro" id="IPR019307">
    <property type="entry name" value="RNA-bd_AU-1/RNase_E/G"/>
</dbReference>
<feature type="domain" description="S1 motif" evidence="11">
    <location>
        <begin position="38"/>
        <end position="131"/>
    </location>
</feature>
<reference evidence="12 13" key="1">
    <citation type="journal article" date="2009" name="Nucleic Acids Res.">
        <title>Analysis of complete genome sequence of Neorickettsia risticii: causative agent of Potomac horse fever.</title>
        <authorList>
            <person name="Lin M."/>
            <person name="Zhang C."/>
            <person name="Gibson K."/>
            <person name="Rikihisa Y."/>
        </authorList>
    </citation>
    <scope>NUCLEOTIDE SEQUENCE [LARGE SCALE GENOMIC DNA]</scope>
    <source>
        <strain evidence="12 13">Illinois</strain>
    </source>
</reference>
<proteinExistence type="predicted"/>
<dbReference type="STRING" id="434131.NRI_0122"/>
<dbReference type="InterPro" id="IPR004659">
    <property type="entry name" value="RNase_E/G"/>
</dbReference>
<evidence type="ECO:0000256" key="7">
    <source>
        <dbReference type="ARBA" id="ARBA00022801"/>
    </source>
</evidence>
<dbReference type="GO" id="GO:0016787">
    <property type="term" value="F:hydrolase activity"/>
    <property type="evidence" value="ECO:0007669"/>
    <property type="project" value="UniProtKB-KW"/>
</dbReference>
<keyword evidence="7" id="KW-0378">Hydrolase</keyword>
<dbReference type="CDD" id="cd04453">
    <property type="entry name" value="S1_RNase_E"/>
    <property type="match status" value="1"/>
</dbReference>
<evidence type="ECO:0000256" key="8">
    <source>
        <dbReference type="ARBA" id="ARBA00022842"/>
    </source>
</evidence>
<dbReference type="GO" id="GO:0003723">
    <property type="term" value="F:RNA binding"/>
    <property type="evidence" value="ECO:0007669"/>
    <property type="project" value="UniProtKB-KW"/>
</dbReference>
<organism evidence="12 13">
    <name type="scientific">Neorickettsia risticii (strain Illinois)</name>
    <dbReference type="NCBI Taxonomy" id="434131"/>
    <lineage>
        <taxon>Bacteria</taxon>
        <taxon>Pseudomonadati</taxon>
        <taxon>Pseudomonadota</taxon>
        <taxon>Alphaproteobacteria</taxon>
        <taxon>Rickettsiales</taxon>
        <taxon>Anaplasmataceae</taxon>
        <taxon>Neorickettsia</taxon>
    </lineage>
</organism>
<dbReference type="PROSITE" id="PS50126">
    <property type="entry name" value="S1"/>
    <property type="match status" value="1"/>
</dbReference>
<sequence length="549" mass="62314">MKKILIDSREGETRLAILRSGLLVGYDCEHTSSLPQKGNIYQGIVFKVDDSLQAAFVEYLPGEYGFLPFSEIPVVYFDLLEEVKANAIAEGKHINLYKHFNATEVIKKGLVLFVQVTKEKRRTKDVTLTAYVKLPGRYCVLMPFLKDLILSKQIVDEQAVSRLTHFVEEEMANRKYGVVFKPYCADADKKNIFGDYCSLLSEWEKVVSQNDKSKAPRLVFREANLVKKFLRDSYDASVGEVIVNHSDVYQEAKDYIENSLHFENPNITLYSDTFPVFDKYKVEPQVESLYEETIYLRNGAYIVINTTEALTAVDVNSGRMKKESNIEETAYKVNMEAVGEIVRHLELRGIAGIVVIDFIDMNNSKYMLNVERALLDAFKRYRSRVQIAPINKFGLIALSKQRTKHNILDSHTVKCPCCEGKGKVLKLEHQVRKVFSAIYTAPRCKEVTVTANPELAVAIFNGYRKMLAQAEEVVGGSIVFKIDEKLGLAKGFEIAFNEKDDVQILRDDQVVTTVEEQSNEKTVTKGSAVVEVESRRSWLASWIKKLAGL</sequence>
<dbReference type="InterPro" id="IPR003029">
    <property type="entry name" value="S1_domain"/>
</dbReference>
<dbReference type="PANTHER" id="PTHR30001">
    <property type="entry name" value="RIBONUCLEASE"/>
    <property type="match status" value="1"/>
</dbReference>
<evidence type="ECO:0000259" key="11">
    <source>
        <dbReference type="PROSITE" id="PS50126"/>
    </source>
</evidence>
<accession>C6V402</accession>
<protein>
    <submittedName>
        <fullName evidence="12">Ribonuclease, Rne/Rng family</fullName>
    </submittedName>
</protein>
<dbReference type="AlphaFoldDB" id="C6V402"/>
<evidence type="ECO:0000256" key="3">
    <source>
        <dbReference type="ARBA" id="ARBA00022519"/>
    </source>
</evidence>